<dbReference type="Proteomes" id="UP001056035">
    <property type="component" value="Chromosome"/>
</dbReference>
<dbReference type="InterPro" id="IPR016040">
    <property type="entry name" value="NAD(P)-bd_dom"/>
</dbReference>
<dbReference type="Pfam" id="PF13460">
    <property type="entry name" value="NAD_binding_10"/>
    <property type="match status" value="1"/>
</dbReference>
<organism evidence="2 3">
    <name type="scientific">Paraconexibacter antarcticus</name>
    <dbReference type="NCBI Taxonomy" id="2949664"/>
    <lineage>
        <taxon>Bacteria</taxon>
        <taxon>Bacillati</taxon>
        <taxon>Actinomycetota</taxon>
        <taxon>Thermoleophilia</taxon>
        <taxon>Solirubrobacterales</taxon>
        <taxon>Paraconexibacteraceae</taxon>
        <taxon>Paraconexibacter</taxon>
    </lineage>
</organism>
<dbReference type="InterPro" id="IPR036291">
    <property type="entry name" value="NAD(P)-bd_dom_sf"/>
</dbReference>
<proteinExistence type="predicted"/>
<dbReference type="SUPFAM" id="SSF51735">
    <property type="entry name" value="NAD(P)-binding Rossmann-fold domains"/>
    <property type="match status" value="1"/>
</dbReference>
<reference evidence="2 3" key="1">
    <citation type="submission" date="2022-06" db="EMBL/GenBank/DDBJ databases">
        <title>Paraconexibacter antarcticus.</title>
        <authorList>
            <person name="Kim C.S."/>
        </authorList>
    </citation>
    <scope>NUCLEOTIDE SEQUENCE [LARGE SCALE GENOMIC DNA]</scope>
    <source>
        <strain evidence="2 3">02-257</strain>
    </source>
</reference>
<evidence type="ECO:0000259" key="1">
    <source>
        <dbReference type="Pfam" id="PF13460"/>
    </source>
</evidence>
<dbReference type="InterPro" id="IPR051207">
    <property type="entry name" value="ComplexI_NDUFA9_subunit"/>
</dbReference>
<dbReference type="Gene3D" id="3.40.50.720">
    <property type="entry name" value="NAD(P)-binding Rossmann-like Domain"/>
    <property type="match status" value="1"/>
</dbReference>
<keyword evidence="3" id="KW-1185">Reference proteome</keyword>
<dbReference type="PANTHER" id="PTHR12126:SF11">
    <property type="entry name" value="NADH DEHYDROGENASE [UBIQUINONE] 1 ALPHA SUBCOMPLEX SUBUNIT 9, MITOCHONDRIAL"/>
    <property type="match status" value="1"/>
</dbReference>
<sequence>MPELQRSGQLRCFVRDAGRLGDAGSASVHVGDLTEVDSLRSALTGTDAVYYLVHSMEPGGDTSYVERDRLAAQTYTDVARECGVRRTTYLGGIAGGDDNSSEHLVSRREVEDVLSTAGPEFVALRASMIVGARSASFGTLARIVDRLPVLAMPTWRDRRTQPIAVADVVAALVTAQTVEPGTYDIAGPDTLSFQEMTEIIAGIMGRRHRSFALPFSNAKLEGVAAALITGEDSELLEPLMAGMHGDLTTRSNALATVFAVTPTPFAEAARAAIDLMPDVGPTTEA</sequence>
<gene>
    <name evidence="2" type="ORF">NBH00_18395</name>
</gene>
<evidence type="ECO:0000313" key="2">
    <source>
        <dbReference type="EMBL" id="UTI67095.1"/>
    </source>
</evidence>
<feature type="domain" description="NAD(P)-binding" evidence="1">
    <location>
        <begin position="5"/>
        <end position="128"/>
    </location>
</feature>
<evidence type="ECO:0000313" key="3">
    <source>
        <dbReference type="Proteomes" id="UP001056035"/>
    </source>
</evidence>
<protein>
    <submittedName>
        <fullName evidence="2">NAD(P)H-binding protein</fullName>
    </submittedName>
</protein>
<accession>A0ABY5E2R7</accession>
<dbReference type="PANTHER" id="PTHR12126">
    <property type="entry name" value="NADH-UBIQUINONE OXIDOREDUCTASE 39 KDA SUBUNIT-RELATED"/>
    <property type="match status" value="1"/>
</dbReference>
<name>A0ABY5E2R7_9ACTN</name>
<dbReference type="EMBL" id="CP098502">
    <property type="protein sequence ID" value="UTI67095.1"/>
    <property type="molecule type" value="Genomic_DNA"/>
</dbReference>